<name>A0A554NDB0_9EURY</name>
<feature type="region of interest" description="Disordered" evidence="6">
    <location>
        <begin position="277"/>
        <end position="297"/>
    </location>
</feature>
<feature type="transmembrane region" description="Helical" evidence="7">
    <location>
        <begin position="85"/>
        <end position="104"/>
    </location>
</feature>
<dbReference type="NCBIfam" id="TIGR00765">
    <property type="entry name" value="yihY_not_rbn"/>
    <property type="match status" value="1"/>
</dbReference>
<sequence length="427" mass="44924">MNRRASRAADVTRTTVRAVQSDQITFIAASLSYYAFISLLPLLLLSLVAASVFGGEQLAAALADRAAAAFGDQAGEAVRASLTSAAGQGGATVVGLAVLLWSALKLFRGLDVAFSTVYGAPLPEGIVEQVRDGVVTLLAVGLGVAVTVALGVAIARVDVTVAGIDVASVLGTSLLVGGLAAAFFPLYYLLPARNVTVREAIPGTLFAAVGWTALQTGFRVYASQAGTSAYGALGAALLLVTFLYFGGLVLLIGVVLNAAIAGRLDEADIGDEMRGIDSEQRDDTAMTGRDTDGDGELDLDIDADGIDDEELRHAIEELQGDLADFEERLDDRTVHREEINAELKRYVRGRVRRGKARGWGPYLVLLFGTAMTLGAFYFLGDAAAIVAMLFVWVFTLGLYTLMLLIGAGIGAARAPGRVKDRIDEFRS</sequence>
<evidence type="ECO:0000256" key="6">
    <source>
        <dbReference type="SAM" id="MobiDB-lite"/>
    </source>
</evidence>
<dbReference type="Proteomes" id="UP000319894">
    <property type="component" value="Unassembled WGS sequence"/>
</dbReference>
<comment type="subcellular location">
    <subcellularLocation>
        <location evidence="1">Cell membrane</location>
        <topology evidence="1">Multi-pass membrane protein</topology>
    </subcellularLocation>
</comment>
<dbReference type="InterPro" id="IPR017039">
    <property type="entry name" value="Virul_fac_BrkB"/>
</dbReference>
<dbReference type="OrthoDB" id="202693at2157"/>
<dbReference type="PANTHER" id="PTHR30213:SF1">
    <property type="entry name" value="INNER MEMBRANE PROTEIN YHJD"/>
    <property type="match status" value="1"/>
</dbReference>
<reference evidence="8 9" key="1">
    <citation type="submission" date="2018-06" db="EMBL/GenBank/DDBJ databases">
        <title>Natronomonas sp. F16-60 a new haloarchaeon isolated from a solar saltern of Isla Cristina, Huelva, Spain.</title>
        <authorList>
            <person name="Duran-Viseras A."/>
            <person name="Sanchez-Porro C."/>
            <person name="Ventosa A."/>
        </authorList>
    </citation>
    <scope>NUCLEOTIDE SEQUENCE [LARGE SCALE GENOMIC DNA]</scope>
    <source>
        <strain evidence="8 9">F16-60</strain>
    </source>
</reference>
<feature type="transmembrane region" description="Helical" evidence="7">
    <location>
        <begin position="31"/>
        <end position="53"/>
    </location>
</feature>
<feature type="compositionally biased region" description="Basic and acidic residues" evidence="6">
    <location>
        <begin position="277"/>
        <end position="292"/>
    </location>
</feature>
<feature type="transmembrane region" description="Helical" evidence="7">
    <location>
        <begin position="359"/>
        <end position="379"/>
    </location>
</feature>
<comment type="caution">
    <text evidence="8">The sequence shown here is derived from an EMBL/GenBank/DDBJ whole genome shotgun (WGS) entry which is preliminary data.</text>
</comment>
<dbReference type="RefSeq" id="WP_144261144.1">
    <property type="nucleotide sequence ID" value="NZ_QMDX01000002.1"/>
</dbReference>
<gene>
    <name evidence="8" type="ORF">DP107_05505</name>
</gene>
<dbReference type="Pfam" id="PF03631">
    <property type="entry name" value="Virul_fac_BrkB"/>
    <property type="match status" value="1"/>
</dbReference>
<dbReference type="AlphaFoldDB" id="A0A554NDB0"/>
<keyword evidence="2" id="KW-1003">Cell membrane</keyword>
<proteinExistence type="predicted"/>
<dbReference type="InParanoid" id="A0A554NDB0"/>
<dbReference type="EMBL" id="QMDX01000002">
    <property type="protein sequence ID" value="TSD15305.1"/>
    <property type="molecule type" value="Genomic_DNA"/>
</dbReference>
<evidence type="ECO:0000256" key="7">
    <source>
        <dbReference type="SAM" id="Phobius"/>
    </source>
</evidence>
<feature type="transmembrane region" description="Helical" evidence="7">
    <location>
        <begin position="134"/>
        <end position="154"/>
    </location>
</feature>
<evidence type="ECO:0000256" key="4">
    <source>
        <dbReference type="ARBA" id="ARBA00022989"/>
    </source>
</evidence>
<evidence type="ECO:0000256" key="5">
    <source>
        <dbReference type="ARBA" id="ARBA00023136"/>
    </source>
</evidence>
<keyword evidence="3 7" id="KW-0812">Transmembrane</keyword>
<evidence type="ECO:0000313" key="8">
    <source>
        <dbReference type="EMBL" id="TSD15305.1"/>
    </source>
</evidence>
<keyword evidence="4 7" id="KW-1133">Transmembrane helix</keyword>
<feature type="transmembrane region" description="Helical" evidence="7">
    <location>
        <begin position="166"/>
        <end position="188"/>
    </location>
</feature>
<evidence type="ECO:0000256" key="3">
    <source>
        <dbReference type="ARBA" id="ARBA00022692"/>
    </source>
</evidence>
<keyword evidence="9" id="KW-1185">Reference proteome</keyword>
<protein>
    <submittedName>
        <fullName evidence="8">YihY/virulence factor BrkB family protein</fullName>
    </submittedName>
</protein>
<evidence type="ECO:0000313" key="9">
    <source>
        <dbReference type="Proteomes" id="UP000319894"/>
    </source>
</evidence>
<dbReference type="GO" id="GO:0005886">
    <property type="term" value="C:plasma membrane"/>
    <property type="evidence" value="ECO:0007669"/>
    <property type="project" value="UniProtKB-SubCell"/>
</dbReference>
<dbReference type="PANTHER" id="PTHR30213">
    <property type="entry name" value="INNER MEMBRANE PROTEIN YHJD"/>
    <property type="match status" value="1"/>
</dbReference>
<evidence type="ECO:0000256" key="2">
    <source>
        <dbReference type="ARBA" id="ARBA00022475"/>
    </source>
</evidence>
<organism evidence="8 9">
    <name type="scientific">Haloglomus irregulare</name>
    <dbReference type="NCBI Taxonomy" id="2234134"/>
    <lineage>
        <taxon>Archaea</taxon>
        <taxon>Methanobacteriati</taxon>
        <taxon>Methanobacteriota</taxon>
        <taxon>Stenosarchaea group</taxon>
        <taxon>Halobacteria</taxon>
        <taxon>Halobacteriales</taxon>
        <taxon>Natronomonadaceae</taxon>
        <taxon>Haloglomus</taxon>
    </lineage>
</organism>
<evidence type="ECO:0000256" key="1">
    <source>
        <dbReference type="ARBA" id="ARBA00004651"/>
    </source>
</evidence>
<feature type="transmembrane region" description="Helical" evidence="7">
    <location>
        <begin position="200"/>
        <end position="218"/>
    </location>
</feature>
<feature type="transmembrane region" description="Helical" evidence="7">
    <location>
        <begin position="385"/>
        <end position="412"/>
    </location>
</feature>
<accession>A0A554NDB0</accession>
<feature type="transmembrane region" description="Helical" evidence="7">
    <location>
        <begin position="230"/>
        <end position="256"/>
    </location>
</feature>
<keyword evidence="5 7" id="KW-0472">Membrane</keyword>